<keyword evidence="2" id="KW-1185">Reference proteome</keyword>
<name>A0A9P6DVN8_9AGAM</name>
<reference evidence="1" key="1">
    <citation type="journal article" date="2020" name="Nat. Commun.">
        <title>Large-scale genome sequencing of mycorrhizal fungi provides insights into the early evolution of symbiotic traits.</title>
        <authorList>
            <person name="Miyauchi S."/>
            <person name="Kiss E."/>
            <person name="Kuo A."/>
            <person name="Drula E."/>
            <person name="Kohler A."/>
            <person name="Sanchez-Garcia M."/>
            <person name="Morin E."/>
            <person name="Andreopoulos B."/>
            <person name="Barry K.W."/>
            <person name="Bonito G."/>
            <person name="Buee M."/>
            <person name="Carver A."/>
            <person name="Chen C."/>
            <person name="Cichocki N."/>
            <person name="Clum A."/>
            <person name="Culley D."/>
            <person name="Crous P.W."/>
            <person name="Fauchery L."/>
            <person name="Girlanda M."/>
            <person name="Hayes R.D."/>
            <person name="Keri Z."/>
            <person name="LaButti K."/>
            <person name="Lipzen A."/>
            <person name="Lombard V."/>
            <person name="Magnuson J."/>
            <person name="Maillard F."/>
            <person name="Murat C."/>
            <person name="Nolan M."/>
            <person name="Ohm R.A."/>
            <person name="Pangilinan J."/>
            <person name="Pereira M.F."/>
            <person name="Perotto S."/>
            <person name="Peter M."/>
            <person name="Pfister S."/>
            <person name="Riley R."/>
            <person name="Sitrit Y."/>
            <person name="Stielow J.B."/>
            <person name="Szollosi G."/>
            <person name="Zifcakova L."/>
            <person name="Stursova M."/>
            <person name="Spatafora J.W."/>
            <person name="Tedersoo L."/>
            <person name="Vaario L.M."/>
            <person name="Yamada A."/>
            <person name="Yan M."/>
            <person name="Wang P."/>
            <person name="Xu J."/>
            <person name="Bruns T."/>
            <person name="Baldrian P."/>
            <person name="Vilgalys R."/>
            <person name="Dunand C."/>
            <person name="Henrissat B."/>
            <person name="Grigoriev I.V."/>
            <person name="Hibbett D."/>
            <person name="Nagy L.G."/>
            <person name="Martin F.M."/>
        </authorList>
    </citation>
    <scope>NUCLEOTIDE SEQUENCE</scope>
    <source>
        <strain evidence="1">UP504</strain>
    </source>
</reference>
<dbReference type="EMBL" id="MU128938">
    <property type="protein sequence ID" value="KAF9516606.1"/>
    <property type="molecule type" value="Genomic_DNA"/>
</dbReference>
<sequence>QCIPQIIFDFHPHSCPIQCTEKQFPLWLAYSTTFNSCQGQTFDFIVLDGRSNVFSHGWLYTAISRV</sequence>
<dbReference type="InterPro" id="IPR027417">
    <property type="entry name" value="P-loop_NTPase"/>
</dbReference>
<protein>
    <submittedName>
        <fullName evidence="1">Uncharacterized protein</fullName>
    </submittedName>
</protein>
<proteinExistence type="predicted"/>
<dbReference type="SUPFAM" id="SSF52540">
    <property type="entry name" value="P-loop containing nucleoside triphosphate hydrolases"/>
    <property type="match status" value="1"/>
</dbReference>
<organism evidence="1 2">
    <name type="scientific">Hydnum rufescens UP504</name>
    <dbReference type="NCBI Taxonomy" id="1448309"/>
    <lineage>
        <taxon>Eukaryota</taxon>
        <taxon>Fungi</taxon>
        <taxon>Dikarya</taxon>
        <taxon>Basidiomycota</taxon>
        <taxon>Agaricomycotina</taxon>
        <taxon>Agaricomycetes</taxon>
        <taxon>Cantharellales</taxon>
        <taxon>Hydnaceae</taxon>
        <taxon>Hydnum</taxon>
    </lineage>
</organism>
<dbReference type="CDD" id="cd18809">
    <property type="entry name" value="SF1_C_RecD"/>
    <property type="match status" value="1"/>
</dbReference>
<dbReference type="OrthoDB" id="3353471at2759"/>
<evidence type="ECO:0000313" key="1">
    <source>
        <dbReference type="EMBL" id="KAF9516606.1"/>
    </source>
</evidence>
<accession>A0A9P6DVN8</accession>
<evidence type="ECO:0000313" key="2">
    <source>
        <dbReference type="Proteomes" id="UP000886523"/>
    </source>
</evidence>
<feature type="non-terminal residue" evidence="1">
    <location>
        <position position="66"/>
    </location>
</feature>
<feature type="non-terminal residue" evidence="1">
    <location>
        <position position="1"/>
    </location>
</feature>
<dbReference type="AlphaFoldDB" id="A0A9P6DVN8"/>
<dbReference type="Proteomes" id="UP000886523">
    <property type="component" value="Unassembled WGS sequence"/>
</dbReference>
<gene>
    <name evidence="1" type="ORF">BS47DRAFT_1250819</name>
</gene>
<comment type="caution">
    <text evidence="1">The sequence shown here is derived from an EMBL/GenBank/DDBJ whole genome shotgun (WGS) entry which is preliminary data.</text>
</comment>